<dbReference type="InterPro" id="IPR027359">
    <property type="entry name" value="Volt_channel_dom_sf"/>
</dbReference>
<keyword evidence="6" id="KW-0106">Calcium</keyword>
<evidence type="ECO:0000256" key="1">
    <source>
        <dbReference type="ARBA" id="ARBA00004141"/>
    </source>
</evidence>
<evidence type="ECO:0000256" key="3">
    <source>
        <dbReference type="ARBA" id="ARBA00022568"/>
    </source>
</evidence>
<evidence type="ECO:0000256" key="10">
    <source>
        <dbReference type="ARBA" id="ARBA00023136"/>
    </source>
</evidence>
<dbReference type="GO" id="GO:0005891">
    <property type="term" value="C:voltage-gated calcium channel complex"/>
    <property type="evidence" value="ECO:0007669"/>
    <property type="project" value="TreeGrafter"/>
</dbReference>
<dbReference type="Proteomes" id="UP001152795">
    <property type="component" value="Unassembled WGS sequence"/>
</dbReference>
<keyword evidence="5 13" id="KW-0812">Transmembrane</keyword>
<evidence type="ECO:0000259" key="14">
    <source>
        <dbReference type="Pfam" id="PF00520"/>
    </source>
</evidence>
<comment type="caution">
    <text evidence="15">The sequence shown here is derived from an EMBL/GenBank/DDBJ whole genome shotgun (WGS) entry which is preliminary data.</text>
</comment>
<proteinExistence type="predicted"/>
<evidence type="ECO:0000256" key="6">
    <source>
        <dbReference type="ARBA" id="ARBA00022837"/>
    </source>
</evidence>
<gene>
    <name evidence="15" type="ORF">PACLA_8A013566</name>
</gene>
<dbReference type="SUPFAM" id="SSF81324">
    <property type="entry name" value="Voltage-gated potassium channels"/>
    <property type="match status" value="1"/>
</dbReference>
<reference evidence="15" key="1">
    <citation type="submission" date="2020-04" db="EMBL/GenBank/DDBJ databases">
        <authorList>
            <person name="Alioto T."/>
            <person name="Alioto T."/>
            <person name="Gomez Garrido J."/>
        </authorList>
    </citation>
    <scope>NUCLEOTIDE SEQUENCE</scope>
    <source>
        <strain evidence="15">A484AB</strain>
    </source>
</reference>
<protein>
    <submittedName>
        <fullName evidence="15">Voltage-dependent T-type calcium channel subunit alpha-1H-like</fullName>
    </submittedName>
</protein>
<evidence type="ECO:0000256" key="11">
    <source>
        <dbReference type="ARBA" id="ARBA00023303"/>
    </source>
</evidence>
<dbReference type="PANTHER" id="PTHR45628:SF22">
    <property type="entry name" value="VOLTAGE-DEPENDENT T-TYPE CALCIUM CHANNEL SUBUNIT ALPHA"/>
    <property type="match status" value="1"/>
</dbReference>
<feature type="compositionally biased region" description="Low complexity" evidence="12">
    <location>
        <begin position="499"/>
        <end position="512"/>
    </location>
</feature>
<dbReference type="InterPro" id="IPR005821">
    <property type="entry name" value="Ion_trans_dom"/>
</dbReference>
<evidence type="ECO:0000256" key="5">
    <source>
        <dbReference type="ARBA" id="ARBA00022692"/>
    </source>
</evidence>
<keyword evidence="11" id="KW-0407">Ion channel</keyword>
<feature type="transmembrane region" description="Helical" evidence="13">
    <location>
        <begin position="319"/>
        <end position="341"/>
    </location>
</feature>
<dbReference type="AlphaFoldDB" id="A0A6S7ITP4"/>
<feature type="region of interest" description="Disordered" evidence="12">
    <location>
        <begin position="495"/>
        <end position="520"/>
    </location>
</feature>
<dbReference type="GO" id="GO:0008331">
    <property type="term" value="F:high voltage-gated calcium channel activity"/>
    <property type="evidence" value="ECO:0007669"/>
    <property type="project" value="TreeGrafter"/>
</dbReference>
<sequence>MLKVPGTPQTDVRRDTALEMPSPCPSERRQRPSSSVSSKFSFRQPDLDVEEFQPVAFCCLKRESKPRIWFIKLMSWPWFERISILVILVNCVTLGMYNPSDVNCATEQCQVLERLETAIYVFFLVEMLIKWVAMGLFGKQGYFKDSWNKLDCFIVAAGSFELAYGEGEYLSAVRSIRVLRPLRAINRVPSIRILVQLLLDTLPMLGNVLAICFFIFAIFGIIGVQLWQGLLRSRCFPDQLNATIVNEYNLSSFYRPSFDKPDYVCSLPGNSGLSKCDQSHFNHHDFNDRDCNNSCSLAMNTSSYWNKYYTTCRDSGENIYWGSISFDNIGIATVAIFQIITLEGWTDIMYKIQDAHSFWNWLYFVVLILLGSYFMTNLCLVVITSQFQETKQRETELLKLSRQRSRPSVSTVSSGYMQHGCYTQILNYLEHLCRRLKRRVKSRLKIDKTSQRRRVRPCMQLKNRKDNVKSIHHHHHHYHYYHHYVHHHPCQCSSEISDSPPTSTEPMPEMPSGMTPPSVDQSIGITQDTQESRNTKEGKRILVVPQIQVIAQAASALYKDAGTNSSGEMVSTATANINIEGHDSSASVVTY</sequence>
<dbReference type="OrthoDB" id="416585at2759"/>
<keyword evidence="2" id="KW-0813">Transport</keyword>
<feature type="transmembrane region" description="Helical" evidence="13">
    <location>
        <begin position="208"/>
        <end position="227"/>
    </location>
</feature>
<dbReference type="Pfam" id="PF00520">
    <property type="entry name" value="Ion_trans"/>
    <property type="match status" value="1"/>
</dbReference>
<dbReference type="Gene3D" id="1.10.287.70">
    <property type="match status" value="1"/>
</dbReference>
<keyword evidence="8 13" id="KW-1133">Transmembrane helix</keyword>
<keyword evidence="3" id="KW-0109">Calcium transport</keyword>
<feature type="transmembrane region" description="Helical" evidence="13">
    <location>
        <begin position="78"/>
        <end position="97"/>
    </location>
</feature>
<evidence type="ECO:0000256" key="8">
    <source>
        <dbReference type="ARBA" id="ARBA00022989"/>
    </source>
</evidence>
<keyword evidence="10 13" id="KW-0472">Membrane</keyword>
<feature type="transmembrane region" description="Helical" evidence="13">
    <location>
        <begin position="361"/>
        <end position="383"/>
    </location>
</feature>
<evidence type="ECO:0000256" key="13">
    <source>
        <dbReference type="SAM" id="Phobius"/>
    </source>
</evidence>
<comment type="subcellular location">
    <subcellularLocation>
        <location evidence="1">Membrane</location>
        <topology evidence="1">Multi-pass membrane protein</topology>
    </subcellularLocation>
</comment>
<evidence type="ECO:0000256" key="2">
    <source>
        <dbReference type="ARBA" id="ARBA00022448"/>
    </source>
</evidence>
<feature type="transmembrane region" description="Helical" evidence="13">
    <location>
        <begin position="117"/>
        <end position="137"/>
    </location>
</feature>
<dbReference type="InterPro" id="IPR050599">
    <property type="entry name" value="VDCC_alpha-1_subunit"/>
</dbReference>
<keyword evidence="9" id="KW-0406">Ion transport</keyword>
<evidence type="ECO:0000313" key="16">
    <source>
        <dbReference type="Proteomes" id="UP001152795"/>
    </source>
</evidence>
<dbReference type="Gene3D" id="1.20.120.350">
    <property type="entry name" value="Voltage-gated potassium channels. Chain C"/>
    <property type="match status" value="1"/>
</dbReference>
<accession>A0A6S7ITP4</accession>
<evidence type="ECO:0000256" key="12">
    <source>
        <dbReference type="SAM" id="MobiDB-lite"/>
    </source>
</evidence>
<evidence type="ECO:0000256" key="7">
    <source>
        <dbReference type="ARBA" id="ARBA00022882"/>
    </source>
</evidence>
<keyword evidence="16" id="KW-1185">Reference proteome</keyword>
<dbReference type="EMBL" id="CACRXK020011254">
    <property type="protein sequence ID" value="CAB4021076.1"/>
    <property type="molecule type" value="Genomic_DNA"/>
</dbReference>
<keyword evidence="7" id="KW-0851">Voltage-gated channel</keyword>
<evidence type="ECO:0000313" key="15">
    <source>
        <dbReference type="EMBL" id="CAB4021076.1"/>
    </source>
</evidence>
<evidence type="ECO:0000256" key="4">
    <source>
        <dbReference type="ARBA" id="ARBA00022673"/>
    </source>
</evidence>
<dbReference type="PANTHER" id="PTHR45628">
    <property type="entry name" value="VOLTAGE-DEPENDENT CALCIUM CHANNEL TYPE A SUBUNIT ALPHA-1"/>
    <property type="match status" value="1"/>
</dbReference>
<feature type="non-terminal residue" evidence="15">
    <location>
        <position position="591"/>
    </location>
</feature>
<dbReference type="GO" id="GO:0098703">
    <property type="term" value="P:calcium ion import across plasma membrane"/>
    <property type="evidence" value="ECO:0007669"/>
    <property type="project" value="TreeGrafter"/>
</dbReference>
<organism evidence="15 16">
    <name type="scientific">Paramuricea clavata</name>
    <name type="common">Red gorgonian</name>
    <name type="synonym">Violescent sea-whip</name>
    <dbReference type="NCBI Taxonomy" id="317549"/>
    <lineage>
        <taxon>Eukaryota</taxon>
        <taxon>Metazoa</taxon>
        <taxon>Cnidaria</taxon>
        <taxon>Anthozoa</taxon>
        <taxon>Octocorallia</taxon>
        <taxon>Malacalcyonacea</taxon>
        <taxon>Plexauridae</taxon>
        <taxon>Paramuricea</taxon>
    </lineage>
</organism>
<feature type="region of interest" description="Disordered" evidence="12">
    <location>
        <begin position="1"/>
        <end position="39"/>
    </location>
</feature>
<evidence type="ECO:0000256" key="9">
    <source>
        <dbReference type="ARBA" id="ARBA00023065"/>
    </source>
</evidence>
<feature type="domain" description="Ion transport" evidence="14">
    <location>
        <begin position="76"/>
        <end position="394"/>
    </location>
</feature>
<name>A0A6S7ITP4_PARCT</name>
<keyword evidence="4" id="KW-0107">Calcium channel</keyword>